<gene>
    <name evidence="1" type="ORF">L1987_54259</name>
</gene>
<dbReference type="Proteomes" id="UP001056120">
    <property type="component" value="Linkage Group LG18"/>
</dbReference>
<name>A0ACB9E745_9ASTR</name>
<evidence type="ECO:0000313" key="1">
    <source>
        <dbReference type="EMBL" id="KAI3754475.1"/>
    </source>
</evidence>
<reference evidence="1 2" key="2">
    <citation type="journal article" date="2022" name="Mol. Ecol. Resour.">
        <title>The genomes of chicory, endive, great burdock and yacon provide insights into Asteraceae paleo-polyploidization history and plant inulin production.</title>
        <authorList>
            <person name="Fan W."/>
            <person name="Wang S."/>
            <person name="Wang H."/>
            <person name="Wang A."/>
            <person name="Jiang F."/>
            <person name="Liu H."/>
            <person name="Zhao H."/>
            <person name="Xu D."/>
            <person name="Zhang Y."/>
        </authorList>
    </citation>
    <scope>NUCLEOTIDE SEQUENCE [LARGE SCALE GENOMIC DNA]</scope>
    <source>
        <strain evidence="2">cv. Yunnan</strain>
        <tissue evidence="1">Leaves</tissue>
    </source>
</reference>
<sequence>MPCLQKLLALFCCVMMVVDDDDTIDPDSSILLCSLLKSRVEGPDFLEKLEFAQVSVPQNLAWFRNPLLKVKQWKLFRANFHDRVGQTVLILKPGLLNTTSMDNQIRHLVYLMENVMLNLPEGQEEMAD</sequence>
<keyword evidence="2" id="KW-1185">Reference proteome</keyword>
<dbReference type="EMBL" id="CM042035">
    <property type="protein sequence ID" value="KAI3754475.1"/>
    <property type="molecule type" value="Genomic_DNA"/>
</dbReference>
<accession>A0ACB9E745</accession>
<comment type="caution">
    <text evidence="1">The sequence shown here is derived from an EMBL/GenBank/DDBJ whole genome shotgun (WGS) entry which is preliminary data.</text>
</comment>
<reference evidence="2" key="1">
    <citation type="journal article" date="2022" name="Mol. Ecol. Resour.">
        <title>The genomes of chicory, endive, great burdock and yacon provide insights into Asteraceae palaeo-polyploidization history and plant inulin production.</title>
        <authorList>
            <person name="Fan W."/>
            <person name="Wang S."/>
            <person name="Wang H."/>
            <person name="Wang A."/>
            <person name="Jiang F."/>
            <person name="Liu H."/>
            <person name="Zhao H."/>
            <person name="Xu D."/>
            <person name="Zhang Y."/>
        </authorList>
    </citation>
    <scope>NUCLEOTIDE SEQUENCE [LARGE SCALE GENOMIC DNA]</scope>
    <source>
        <strain evidence="2">cv. Yunnan</strain>
    </source>
</reference>
<evidence type="ECO:0000313" key="2">
    <source>
        <dbReference type="Proteomes" id="UP001056120"/>
    </source>
</evidence>
<proteinExistence type="predicted"/>
<organism evidence="1 2">
    <name type="scientific">Smallanthus sonchifolius</name>
    <dbReference type="NCBI Taxonomy" id="185202"/>
    <lineage>
        <taxon>Eukaryota</taxon>
        <taxon>Viridiplantae</taxon>
        <taxon>Streptophyta</taxon>
        <taxon>Embryophyta</taxon>
        <taxon>Tracheophyta</taxon>
        <taxon>Spermatophyta</taxon>
        <taxon>Magnoliopsida</taxon>
        <taxon>eudicotyledons</taxon>
        <taxon>Gunneridae</taxon>
        <taxon>Pentapetalae</taxon>
        <taxon>asterids</taxon>
        <taxon>campanulids</taxon>
        <taxon>Asterales</taxon>
        <taxon>Asteraceae</taxon>
        <taxon>Asteroideae</taxon>
        <taxon>Heliantheae alliance</taxon>
        <taxon>Millerieae</taxon>
        <taxon>Smallanthus</taxon>
    </lineage>
</organism>
<protein>
    <submittedName>
        <fullName evidence="1">Uncharacterized protein</fullName>
    </submittedName>
</protein>